<name>A0A833VH01_9POAL</name>
<dbReference type="PANTHER" id="PTHR18901">
    <property type="entry name" value="2-DEOXYGLUCOSE-6-PHOSPHATE PHOSPHATASE 2"/>
    <property type="match status" value="1"/>
</dbReference>
<dbReference type="GO" id="GO:0043136">
    <property type="term" value="F:sn-glycerol 3-phosphatase activity"/>
    <property type="evidence" value="ECO:0007669"/>
    <property type="project" value="TreeGrafter"/>
</dbReference>
<dbReference type="SUPFAM" id="SSF56784">
    <property type="entry name" value="HAD-like"/>
    <property type="match status" value="1"/>
</dbReference>
<evidence type="ECO:0000313" key="2">
    <source>
        <dbReference type="Proteomes" id="UP000623129"/>
    </source>
</evidence>
<evidence type="ECO:0000313" key="1">
    <source>
        <dbReference type="EMBL" id="KAF3339852.1"/>
    </source>
</evidence>
<dbReference type="GO" id="GO:0006114">
    <property type="term" value="P:glycerol biosynthetic process"/>
    <property type="evidence" value="ECO:0007669"/>
    <property type="project" value="TreeGrafter"/>
</dbReference>
<dbReference type="EMBL" id="SWLB01000003">
    <property type="protein sequence ID" value="KAF3339852.1"/>
    <property type="molecule type" value="Genomic_DNA"/>
</dbReference>
<dbReference type="Pfam" id="PF13419">
    <property type="entry name" value="HAD_2"/>
    <property type="match status" value="1"/>
</dbReference>
<proteinExistence type="predicted"/>
<dbReference type="InterPro" id="IPR036412">
    <property type="entry name" value="HAD-like_sf"/>
</dbReference>
<dbReference type="OrthoDB" id="276388at2759"/>
<organism evidence="1 2">
    <name type="scientific">Carex littledalei</name>
    <dbReference type="NCBI Taxonomy" id="544730"/>
    <lineage>
        <taxon>Eukaryota</taxon>
        <taxon>Viridiplantae</taxon>
        <taxon>Streptophyta</taxon>
        <taxon>Embryophyta</taxon>
        <taxon>Tracheophyta</taxon>
        <taxon>Spermatophyta</taxon>
        <taxon>Magnoliopsida</taxon>
        <taxon>Liliopsida</taxon>
        <taxon>Poales</taxon>
        <taxon>Cyperaceae</taxon>
        <taxon>Cyperoideae</taxon>
        <taxon>Cariceae</taxon>
        <taxon>Carex</taxon>
        <taxon>Carex subgen. Euthyceras</taxon>
    </lineage>
</organism>
<keyword evidence="2" id="KW-1185">Reference proteome</keyword>
<comment type="caution">
    <text evidence="1">The sequence shown here is derived from an EMBL/GenBank/DDBJ whole genome shotgun (WGS) entry which is preliminary data.</text>
</comment>
<dbReference type="InterPro" id="IPR041492">
    <property type="entry name" value="HAD_2"/>
</dbReference>
<keyword evidence="1" id="KW-0418">Kinase</keyword>
<reference evidence="1" key="1">
    <citation type="submission" date="2020-01" db="EMBL/GenBank/DDBJ databases">
        <title>Genome sequence of Kobresia littledalei, the first chromosome-level genome in the family Cyperaceae.</title>
        <authorList>
            <person name="Qu G."/>
        </authorList>
    </citation>
    <scope>NUCLEOTIDE SEQUENCE</scope>
    <source>
        <strain evidence="1">C.B.Clarke</strain>
        <tissue evidence="1">Leaf</tissue>
    </source>
</reference>
<dbReference type="Proteomes" id="UP000623129">
    <property type="component" value="Unassembled WGS sequence"/>
</dbReference>
<dbReference type="AlphaFoldDB" id="A0A833VH01"/>
<dbReference type="InterPro" id="IPR023198">
    <property type="entry name" value="PGP-like_dom2"/>
</dbReference>
<dbReference type="Gene3D" id="1.10.150.240">
    <property type="entry name" value="Putative phosphatase, domain 2"/>
    <property type="match status" value="1"/>
</dbReference>
<protein>
    <submittedName>
        <fullName evidence="1">Bifunctional riboflavin kinase/FMN phosphatase-like protein</fullName>
    </submittedName>
</protein>
<gene>
    <name evidence="1" type="ORF">FCM35_KLT15623</name>
</gene>
<accession>A0A833VH01</accession>
<dbReference type="InterPro" id="IPR023214">
    <property type="entry name" value="HAD_sf"/>
</dbReference>
<sequence>MELHRVAAVIFDLDGTLLDSERATCGIMKEFLLRYGKVPDMAKEEKRLGQMHKESAAGIVRDYELPLTPEEYTEAIMPLYRERKCI</sequence>
<dbReference type="GO" id="GO:0016301">
    <property type="term" value="F:kinase activity"/>
    <property type="evidence" value="ECO:0007669"/>
    <property type="project" value="UniProtKB-KW"/>
</dbReference>
<dbReference type="PANTHER" id="PTHR18901:SF44">
    <property type="entry name" value="OS01G0757900 PROTEIN"/>
    <property type="match status" value="1"/>
</dbReference>
<keyword evidence="1" id="KW-0808">Transferase</keyword>
<dbReference type="Gene3D" id="3.40.50.1000">
    <property type="entry name" value="HAD superfamily/HAD-like"/>
    <property type="match status" value="1"/>
</dbReference>